<dbReference type="GO" id="GO:0031647">
    <property type="term" value="P:regulation of protein stability"/>
    <property type="evidence" value="ECO:0000318"/>
    <property type="project" value="GO_Central"/>
</dbReference>
<dbReference type="GO" id="GO:0004843">
    <property type="term" value="F:cysteine-type deubiquitinase activity"/>
    <property type="evidence" value="ECO:0000318"/>
    <property type="project" value="GO_Central"/>
</dbReference>
<dbReference type="Gene3D" id="3.30.40.10">
    <property type="entry name" value="Zinc/RING finger domain, C3HC4 (zinc finger)"/>
    <property type="match status" value="1"/>
</dbReference>
<dbReference type="Pfam" id="PF00443">
    <property type="entry name" value="UCH"/>
    <property type="match status" value="1"/>
</dbReference>
<dbReference type="InterPro" id="IPR028889">
    <property type="entry name" value="USP"/>
</dbReference>
<feature type="region of interest" description="Disordered" evidence="6">
    <location>
        <begin position="556"/>
        <end position="575"/>
    </location>
</feature>
<evidence type="ECO:0000256" key="1">
    <source>
        <dbReference type="ARBA" id="ARBA00009085"/>
    </source>
</evidence>
<feature type="region of interest" description="Disordered" evidence="6">
    <location>
        <begin position="679"/>
        <end position="701"/>
    </location>
</feature>
<dbReference type="InterPro" id="IPR013083">
    <property type="entry name" value="Znf_RING/FYVE/PHD"/>
</dbReference>
<evidence type="ECO:0000256" key="2">
    <source>
        <dbReference type="ARBA" id="ARBA00022723"/>
    </source>
</evidence>
<dbReference type="GO" id="GO:0005634">
    <property type="term" value="C:nucleus"/>
    <property type="evidence" value="ECO:0000318"/>
    <property type="project" value="GO_Central"/>
</dbReference>
<organism evidence="9 10">
    <name type="scientific">Sorghum bicolor</name>
    <name type="common">Sorghum</name>
    <name type="synonym">Sorghum vulgare</name>
    <dbReference type="NCBI Taxonomy" id="4558"/>
    <lineage>
        <taxon>Eukaryota</taxon>
        <taxon>Viridiplantae</taxon>
        <taxon>Streptophyta</taxon>
        <taxon>Embryophyta</taxon>
        <taxon>Tracheophyta</taxon>
        <taxon>Spermatophyta</taxon>
        <taxon>Magnoliopsida</taxon>
        <taxon>Liliopsida</taxon>
        <taxon>Poales</taxon>
        <taxon>Poaceae</taxon>
        <taxon>PACMAD clade</taxon>
        <taxon>Panicoideae</taxon>
        <taxon>Andropogonodae</taxon>
        <taxon>Andropogoneae</taxon>
        <taxon>Sorghinae</taxon>
        <taxon>Sorghum</taxon>
    </lineage>
</organism>
<dbReference type="GO" id="GO:0005829">
    <property type="term" value="C:cytosol"/>
    <property type="evidence" value="ECO:0000318"/>
    <property type="project" value="GO_Central"/>
</dbReference>
<dbReference type="InParanoid" id="A0A1Z5RAR0"/>
<dbReference type="Gramene" id="OQU80842">
    <property type="protein sequence ID" value="OQU80842"/>
    <property type="gene ID" value="SORBI_3007G196000"/>
</dbReference>
<keyword evidence="10" id="KW-1185">Reference proteome</keyword>
<keyword evidence="2" id="KW-0479">Metal-binding</keyword>
<dbReference type="EMBL" id="CM000766">
    <property type="protein sequence ID" value="OQU80842.1"/>
    <property type="molecule type" value="Genomic_DNA"/>
</dbReference>
<dbReference type="PROSITE" id="PS50271">
    <property type="entry name" value="ZF_UBP"/>
    <property type="match status" value="1"/>
</dbReference>
<dbReference type="InterPro" id="IPR018200">
    <property type="entry name" value="USP_CS"/>
</dbReference>
<dbReference type="Pfam" id="PF02148">
    <property type="entry name" value="zf-UBP"/>
    <property type="match status" value="1"/>
</dbReference>
<evidence type="ECO:0000256" key="4">
    <source>
        <dbReference type="ARBA" id="ARBA00022833"/>
    </source>
</evidence>
<dbReference type="SUPFAM" id="SSF54001">
    <property type="entry name" value="Cysteine proteinases"/>
    <property type="match status" value="1"/>
</dbReference>
<keyword evidence="4" id="KW-0862">Zinc</keyword>
<reference evidence="9 10" key="1">
    <citation type="journal article" date="2009" name="Nature">
        <title>The Sorghum bicolor genome and the diversification of grasses.</title>
        <authorList>
            <person name="Paterson A.H."/>
            <person name="Bowers J.E."/>
            <person name="Bruggmann R."/>
            <person name="Dubchak I."/>
            <person name="Grimwood J."/>
            <person name="Gundlach H."/>
            <person name="Haberer G."/>
            <person name="Hellsten U."/>
            <person name="Mitros T."/>
            <person name="Poliakov A."/>
            <person name="Schmutz J."/>
            <person name="Spannagl M."/>
            <person name="Tang H."/>
            <person name="Wang X."/>
            <person name="Wicker T."/>
            <person name="Bharti A.K."/>
            <person name="Chapman J."/>
            <person name="Feltus F.A."/>
            <person name="Gowik U."/>
            <person name="Grigoriev I.V."/>
            <person name="Lyons E."/>
            <person name="Maher C.A."/>
            <person name="Martis M."/>
            <person name="Narechania A."/>
            <person name="Otillar R.P."/>
            <person name="Penning B.W."/>
            <person name="Salamov A.A."/>
            <person name="Wang Y."/>
            <person name="Zhang L."/>
            <person name="Carpita N.C."/>
            <person name="Freeling M."/>
            <person name="Gingle A.R."/>
            <person name="Hash C.T."/>
            <person name="Keller B."/>
            <person name="Klein P."/>
            <person name="Kresovich S."/>
            <person name="McCann M.C."/>
            <person name="Ming R."/>
            <person name="Peterson D.G."/>
            <person name="Mehboob-ur-Rahman"/>
            <person name="Ware D."/>
            <person name="Westhoff P."/>
            <person name="Mayer K.F."/>
            <person name="Messing J."/>
            <person name="Rokhsar D.S."/>
        </authorList>
    </citation>
    <scope>NUCLEOTIDE SEQUENCE [LARGE SCALE GENOMIC DNA]</scope>
    <source>
        <strain evidence="10">cv. BTx623</strain>
    </source>
</reference>
<dbReference type="AlphaFoldDB" id="A0A1Z5RAR0"/>
<name>A0A1Z5RAR0_SORBI</name>
<accession>A0A1Z5RAR0</accession>
<proteinExistence type="inferred from homology"/>
<dbReference type="GO" id="GO:0016579">
    <property type="term" value="P:protein deubiquitination"/>
    <property type="evidence" value="ECO:0007669"/>
    <property type="project" value="InterPro"/>
</dbReference>
<dbReference type="STRING" id="4558.A0A1Z5RAR0"/>
<dbReference type="SUPFAM" id="SSF57850">
    <property type="entry name" value="RING/U-box"/>
    <property type="match status" value="1"/>
</dbReference>
<dbReference type="PANTHER" id="PTHR24006">
    <property type="entry name" value="UBIQUITIN CARBOXYL-TERMINAL HYDROLASE"/>
    <property type="match status" value="1"/>
</dbReference>
<feature type="compositionally biased region" description="Basic residues" evidence="6">
    <location>
        <begin position="179"/>
        <end position="189"/>
    </location>
</feature>
<feature type="domain" description="UBP-type" evidence="8">
    <location>
        <begin position="225"/>
        <end position="345"/>
    </location>
</feature>
<evidence type="ECO:0000313" key="9">
    <source>
        <dbReference type="EMBL" id="OQU80842.1"/>
    </source>
</evidence>
<protein>
    <submittedName>
        <fullName evidence="9">Uncharacterized protein</fullName>
    </submittedName>
</protein>
<dbReference type="ExpressionAtlas" id="A0A1Z5RAR0">
    <property type="expression patterns" value="baseline and differential"/>
</dbReference>
<sequence>MHSRPGPSWQASWGPPPLSVRPTTFSTNALNPAAHRLPNKTPTVPAKTNQRQIFCSSAALPLQTPSPSRRRRRRVDPELRCRRLPASAMGKTPPKKEAEGSPRNKARRVDDAAPTTGSVASAPSPTGKTPPKAEEAEGSPRKKAPRLDDAALATAPGASERKPTGKSPPKGVAEGSPPKRSRSPRNKSPRRQDKWPAAALPLLTVPESSELIVEAAGRASDEKRCKCNHVITDSAIEKLIASLRSKDAWTCYGCWHEFKKGIIRIRPEKSDLLICVTCYDHLCCGVGSIAYPFGHSRAHALKKKHWFAVLYCDPERGYCFKCNTEVPMPVKFGDGDEVGLQEIRNIVSRKLLAAPPSVGQTEAVNPKKVEMTGKVQAESHPSGFGVDLADKWPSYGSRSSDSQGYAIRGIPNRGNTCYMSAVLQCLFVLGKLRERMLALDRPKSRLVKVLKELFLEASAAGDLLNPNEVLECVSKDCAPRFRVGAMEDSHELLMALRDLWNQGEVNDNWQSHAPTAMDSIFRFKMLQTLSCKKCGYSSPTSVDLWDLKLDFPSKWHPTKSAASQQTSESPRSRKREIAGQLFPADVQRNLEKMQIVSGYSHVIGSEVTLEETQKPLEVDSTQAQHISQSKDVVQSRLQIQEGKSVDSRTEDSMSIEEFLMLFSEEDQIVWKCTNCAKDHEEPSASQSKSGEQIVGSGNEDDVGDTNKILRFTMLPPVLTLHLNRTSHLEGANGIKITRHVRFMEYLDVKPFMDPSFVDKGRTLYRLAGVVQHIDIGNGKRSLKSGHYIAYVRARRLGHQQEGSSCSSSWFCADDSDIKQVTLEEVLNCEAYILFYERMEGEDISGIRRQN</sequence>
<feature type="compositionally biased region" description="Polar residues" evidence="6">
    <location>
        <begin position="21"/>
        <end position="30"/>
    </location>
</feature>
<feature type="compositionally biased region" description="Basic and acidic residues" evidence="6">
    <location>
        <begin position="94"/>
        <end position="111"/>
    </location>
</feature>
<evidence type="ECO:0000313" key="10">
    <source>
        <dbReference type="Proteomes" id="UP000000768"/>
    </source>
</evidence>
<dbReference type="PROSITE" id="PS50235">
    <property type="entry name" value="USP_3"/>
    <property type="match status" value="1"/>
</dbReference>
<comment type="similarity">
    <text evidence="1">Belongs to the peptidase C19 family.</text>
</comment>
<dbReference type="InterPro" id="IPR050164">
    <property type="entry name" value="Peptidase_C19"/>
</dbReference>
<feature type="region of interest" description="Disordered" evidence="6">
    <location>
        <begin position="1"/>
        <end position="199"/>
    </location>
</feature>
<dbReference type="InterPro" id="IPR038765">
    <property type="entry name" value="Papain-like_cys_pep_sf"/>
</dbReference>
<feature type="domain" description="USP" evidence="7">
    <location>
        <begin position="408"/>
        <end position="838"/>
    </location>
</feature>
<feature type="compositionally biased region" description="Polar residues" evidence="6">
    <location>
        <begin position="560"/>
        <end position="569"/>
    </location>
</feature>
<gene>
    <name evidence="9" type="ORF">SORBI_3007G196000</name>
</gene>
<dbReference type="FunCoup" id="A0A1Z5RAR0">
    <property type="interactions" value="1"/>
</dbReference>
<evidence type="ECO:0000259" key="8">
    <source>
        <dbReference type="PROSITE" id="PS50271"/>
    </source>
</evidence>
<reference evidence="10" key="2">
    <citation type="journal article" date="2018" name="Plant J.">
        <title>The Sorghum bicolor reference genome: improved assembly, gene annotations, a transcriptome atlas, and signatures of genome organization.</title>
        <authorList>
            <person name="McCormick R.F."/>
            <person name="Truong S.K."/>
            <person name="Sreedasyam A."/>
            <person name="Jenkins J."/>
            <person name="Shu S."/>
            <person name="Sims D."/>
            <person name="Kennedy M."/>
            <person name="Amirebrahimi M."/>
            <person name="Weers B.D."/>
            <person name="McKinley B."/>
            <person name="Mattison A."/>
            <person name="Morishige D.T."/>
            <person name="Grimwood J."/>
            <person name="Schmutz J."/>
            <person name="Mullet J.E."/>
        </authorList>
    </citation>
    <scope>NUCLEOTIDE SEQUENCE [LARGE SCALE GENOMIC DNA]</scope>
    <source>
        <strain evidence="10">cv. BTx623</strain>
    </source>
</reference>
<keyword evidence="3 5" id="KW-0863">Zinc-finger</keyword>
<dbReference type="GO" id="GO:0008270">
    <property type="term" value="F:zinc ion binding"/>
    <property type="evidence" value="ECO:0007669"/>
    <property type="project" value="UniProtKB-KW"/>
</dbReference>
<dbReference type="Gene3D" id="3.90.70.10">
    <property type="entry name" value="Cysteine proteinases"/>
    <property type="match status" value="1"/>
</dbReference>
<dbReference type="PANTHER" id="PTHR24006:SF807">
    <property type="entry name" value="OS08G0527100 PROTEIN"/>
    <property type="match status" value="1"/>
</dbReference>
<dbReference type="InterPro" id="IPR001607">
    <property type="entry name" value="Znf_UBP"/>
</dbReference>
<dbReference type="InterPro" id="IPR001394">
    <property type="entry name" value="Peptidase_C19_UCH"/>
</dbReference>
<feature type="compositionally biased region" description="Polar residues" evidence="6">
    <location>
        <begin position="40"/>
        <end position="55"/>
    </location>
</feature>
<evidence type="ECO:0000256" key="3">
    <source>
        <dbReference type="ARBA" id="ARBA00022771"/>
    </source>
</evidence>
<feature type="compositionally biased region" description="Polar residues" evidence="6">
    <location>
        <begin position="115"/>
        <end position="127"/>
    </location>
</feature>
<dbReference type="Proteomes" id="UP000000768">
    <property type="component" value="Chromosome 7"/>
</dbReference>
<evidence type="ECO:0000259" key="7">
    <source>
        <dbReference type="PROSITE" id="PS50235"/>
    </source>
</evidence>
<evidence type="ECO:0000256" key="5">
    <source>
        <dbReference type="PROSITE-ProRule" id="PRU00502"/>
    </source>
</evidence>
<evidence type="ECO:0000256" key="6">
    <source>
        <dbReference type="SAM" id="MobiDB-lite"/>
    </source>
</evidence>
<feature type="compositionally biased region" description="Basic and acidic residues" evidence="6">
    <location>
        <begin position="131"/>
        <end position="149"/>
    </location>
</feature>
<dbReference type="PROSITE" id="PS00972">
    <property type="entry name" value="USP_1"/>
    <property type="match status" value="1"/>
</dbReference>